<dbReference type="EMBL" id="FRAD01000005">
    <property type="protein sequence ID" value="SHJ65991.1"/>
    <property type="molecule type" value="Genomic_DNA"/>
</dbReference>
<evidence type="ECO:0000313" key="9">
    <source>
        <dbReference type="EMBL" id="SHJ65991.1"/>
    </source>
</evidence>
<keyword evidence="2 8" id="KW-0547">Nucleotide-binding</keyword>
<keyword evidence="1 8" id="KW-0808">Transferase</keyword>
<dbReference type="AlphaFoldDB" id="A0A1M6L444"/>
<proteinExistence type="inferred from homology"/>
<dbReference type="EC" id="2.7.1.23" evidence="8"/>
<evidence type="ECO:0000256" key="5">
    <source>
        <dbReference type="ARBA" id="ARBA00022857"/>
    </source>
</evidence>
<comment type="catalytic activity">
    <reaction evidence="7 8">
        <text>NAD(+) + ATP = ADP + NADP(+) + H(+)</text>
        <dbReference type="Rhea" id="RHEA:18629"/>
        <dbReference type="ChEBI" id="CHEBI:15378"/>
        <dbReference type="ChEBI" id="CHEBI:30616"/>
        <dbReference type="ChEBI" id="CHEBI:57540"/>
        <dbReference type="ChEBI" id="CHEBI:58349"/>
        <dbReference type="ChEBI" id="CHEBI:456216"/>
        <dbReference type="EC" id="2.7.1.23"/>
    </reaction>
</comment>
<keyword evidence="10" id="KW-1185">Reference proteome</keyword>
<evidence type="ECO:0000256" key="8">
    <source>
        <dbReference type="HAMAP-Rule" id="MF_00361"/>
    </source>
</evidence>
<dbReference type="GO" id="GO:0005737">
    <property type="term" value="C:cytoplasm"/>
    <property type="evidence" value="ECO:0007669"/>
    <property type="project" value="UniProtKB-SubCell"/>
</dbReference>
<reference evidence="9 10" key="1">
    <citation type="submission" date="2016-11" db="EMBL/GenBank/DDBJ databases">
        <authorList>
            <person name="Jaros S."/>
            <person name="Januszkiewicz K."/>
            <person name="Wedrychowicz H."/>
        </authorList>
    </citation>
    <scope>NUCLEOTIDE SEQUENCE [LARGE SCALE GENOMIC DNA]</scope>
    <source>
        <strain evidence="9 10">DSM 3090</strain>
    </source>
</reference>
<dbReference type="InterPro" id="IPR002504">
    <property type="entry name" value="NADK"/>
</dbReference>
<feature type="binding site" evidence="8">
    <location>
        <position position="231"/>
    </location>
    <ligand>
        <name>NAD(+)</name>
        <dbReference type="ChEBI" id="CHEBI:57540"/>
    </ligand>
</feature>
<feature type="active site" description="Proton acceptor" evidence="8">
    <location>
        <position position="59"/>
    </location>
</feature>
<dbReference type="GO" id="GO:0006741">
    <property type="term" value="P:NADP+ biosynthetic process"/>
    <property type="evidence" value="ECO:0007669"/>
    <property type="project" value="UniProtKB-UniRule"/>
</dbReference>
<comment type="function">
    <text evidence="8">Involved in the regulation of the intracellular balance of NAD and NADP, and is a key enzyme in the biosynthesis of NADP. Catalyzes specifically the phosphorylation on 2'-hydroxyl of the adenosine moiety of NAD to yield NADP.</text>
</comment>
<dbReference type="PANTHER" id="PTHR20275:SF0">
    <property type="entry name" value="NAD KINASE"/>
    <property type="match status" value="1"/>
</dbReference>
<dbReference type="InterPro" id="IPR017437">
    <property type="entry name" value="ATP-NAD_kinase_PpnK-typ_C"/>
</dbReference>
<dbReference type="GO" id="GO:0005524">
    <property type="term" value="F:ATP binding"/>
    <property type="evidence" value="ECO:0007669"/>
    <property type="project" value="UniProtKB-KW"/>
</dbReference>
<evidence type="ECO:0000256" key="3">
    <source>
        <dbReference type="ARBA" id="ARBA00022777"/>
    </source>
</evidence>
<dbReference type="GO" id="GO:0019674">
    <property type="term" value="P:NAD+ metabolic process"/>
    <property type="evidence" value="ECO:0007669"/>
    <property type="project" value="InterPro"/>
</dbReference>
<accession>A0A1M6L444</accession>
<dbReference type="GO" id="GO:0003951">
    <property type="term" value="F:NAD+ kinase activity"/>
    <property type="evidence" value="ECO:0007669"/>
    <property type="project" value="UniProtKB-UniRule"/>
</dbReference>
<dbReference type="Pfam" id="PF20143">
    <property type="entry name" value="NAD_kinase_C"/>
    <property type="match status" value="1"/>
</dbReference>
<evidence type="ECO:0000256" key="6">
    <source>
        <dbReference type="ARBA" id="ARBA00023027"/>
    </source>
</evidence>
<dbReference type="PANTHER" id="PTHR20275">
    <property type="entry name" value="NAD KINASE"/>
    <property type="match status" value="1"/>
</dbReference>
<feature type="binding site" evidence="8">
    <location>
        <position position="142"/>
    </location>
    <ligand>
        <name>NAD(+)</name>
        <dbReference type="ChEBI" id="CHEBI:57540"/>
    </ligand>
</feature>
<sequence length="273" mass="30607">MKNIGINVNRMKDKDETVLNMIKSSIKKIVPDCEIFVLEETNHIDDLKKLHMVISLGGDGTILSTCRLLQPLDIPVFGVNIGNLGFLTSCDLNDFEEEFKKVLCGECSVDSRMLLEFNINNGETYKYRALNDIVICKGTLSRIIEFTIYIDDEMFTTFKADGIIISTPTGSTAYSLSSGGPIMCPLLDVISITPICPQLLGMRTLVAHKDSDIKIWYKSHGENVFITVDGQCSQELQQHSFVNIKSSSDHCRLITTENYSFFKVLSDKIINNK</sequence>
<dbReference type="Pfam" id="PF01513">
    <property type="entry name" value="NAD_kinase"/>
    <property type="match status" value="1"/>
</dbReference>
<dbReference type="STRING" id="1121331.SAMN02745248_00614"/>
<organism evidence="9 10">
    <name type="scientific">Hathewaya proteolytica DSM 3090</name>
    <dbReference type="NCBI Taxonomy" id="1121331"/>
    <lineage>
        <taxon>Bacteria</taxon>
        <taxon>Bacillati</taxon>
        <taxon>Bacillota</taxon>
        <taxon>Clostridia</taxon>
        <taxon>Eubacteriales</taxon>
        <taxon>Clostridiaceae</taxon>
        <taxon>Hathewaya</taxon>
    </lineage>
</organism>
<dbReference type="SUPFAM" id="SSF111331">
    <property type="entry name" value="NAD kinase/diacylglycerol kinase-like"/>
    <property type="match status" value="1"/>
</dbReference>
<dbReference type="OrthoDB" id="9774737at2"/>
<dbReference type="Gene3D" id="2.60.200.30">
    <property type="entry name" value="Probable inorganic polyphosphate/atp-NAD kinase, domain 2"/>
    <property type="match status" value="1"/>
</dbReference>
<comment type="caution">
    <text evidence="8">Lacks conserved residue(s) required for the propagation of feature annotation.</text>
</comment>
<feature type="binding site" evidence="8">
    <location>
        <position position="161"/>
    </location>
    <ligand>
        <name>NAD(+)</name>
        <dbReference type="ChEBI" id="CHEBI:57540"/>
    </ligand>
</feature>
<keyword evidence="8" id="KW-0963">Cytoplasm</keyword>
<name>A0A1M6L444_9CLOT</name>
<evidence type="ECO:0000256" key="7">
    <source>
        <dbReference type="ARBA" id="ARBA00047925"/>
    </source>
</evidence>
<feature type="binding site" evidence="8">
    <location>
        <begin position="172"/>
        <end position="177"/>
    </location>
    <ligand>
        <name>NAD(+)</name>
        <dbReference type="ChEBI" id="CHEBI:57540"/>
    </ligand>
</feature>
<comment type="subcellular location">
    <subcellularLocation>
        <location evidence="8">Cytoplasm</location>
    </subcellularLocation>
</comment>
<comment type="cofactor">
    <cofactor evidence="8">
        <name>a divalent metal cation</name>
        <dbReference type="ChEBI" id="CHEBI:60240"/>
    </cofactor>
</comment>
<dbReference type="Gene3D" id="3.40.50.10330">
    <property type="entry name" value="Probable inorganic polyphosphate/atp-NAD kinase, domain 1"/>
    <property type="match status" value="1"/>
</dbReference>
<dbReference type="InterPro" id="IPR016064">
    <property type="entry name" value="NAD/diacylglycerol_kinase_sf"/>
</dbReference>
<comment type="similarity">
    <text evidence="8">Belongs to the NAD kinase family.</text>
</comment>
<dbReference type="GO" id="GO:0046872">
    <property type="term" value="F:metal ion binding"/>
    <property type="evidence" value="ECO:0007669"/>
    <property type="project" value="UniProtKB-UniRule"/>
</dbReference>
<dbReference type="Proteomes" id="UP000183952">
    <property type="component" value="Unassembled WGS sequence"/>
</dbReference>
<protein>
    <recommendedName>
        <fullName evidence="8">NAD kinase</fullName>
        <ecNumber evidence="8">2.7.1.23</ecNumber>
    </recommendedName>
    <alternativeName>
        <fullName evidence="8">ATP-dependent NAD kinase</fullName>
    </alternativeName>
</protein>
<feature type="binding site" evidence="8">
    <location>
        <begin position="59"/>
        <end position="60"/>
    </location>
    <ligand>
        <name>NAD(+)</name>
        <dbReference type="ChEBI" id="CHEBI:57540"/>
    </ligand>
</feature>
<feature type="binding site" evidence="8">
    <location>
        <position position="159"/>
    </location>
    <ligand>
        <name>NAD(+)</name>
        <dbReference type="ChEBI" id="CHEBI:57540"/>
    </ligand>
</feature>
<dbReference type="RefSeq" id="WP_072902206.1">
    <property type="nucleotide sequence ID" value="NZ_FRAD01000005.1"/>
</dbReference>
<dbReference type="InterPro" id="IPR017438">
    <property type="entry name" value="ATP-NAD_kinase_N"/>
</dbReference>
<evidence type="ECO:0000313" key="10">
    <source>
        <dbReference type="Proteomes" id="UP000183952"/>
    </source>
</evidence>
<keyword evidence="6 8" id="KW-0520">NAD</keyword>
<evidence type="ECO:0000256" key="2">
    <source>
        <dbReference type="ARBA" id="ARBA00022741"/>
    </source>
</evidence>
<evidence type="ECO:0000256" key="1">
    <source>
        <dbReference type="ARBA" id="ARBA00022679"/>
    </source>
</evidence>
<feature type="binding site" evidence="8">
    <location>
        <begin position="131"/>
        <end position="132"/>
    </location>
    <ligand>
        <name>NAD(+)</name>
        <dbReference type="ChEBI" id="CHEBI:57540"/>
    </ligand>
</feature>
<dbReference type="HAMAP" id="MF_00361">
    <property type="entry name" value="NAD_kinase"/>
    <property type="match status" value="1"/>
</dbReference>
<keyword evidence="4 8" id="KW-0067">ATP-binding</keyword>
<evidence type="ECO:0000256" key="4">
    <source>
        <dbReference type="ARBA" id="ARBA00022840"/>
    </source>
</evidence>
<dbReference type="GO" id="GO:0051287">
    <property type="term" value="F:NAD binding"/>
    <property type="evidence" value="ECO:0007669"/>
    <property type="project" value="UniProtKB-ARBA"/>
</dbReference>
<gene>
    <name evidence="8" type="primary">nadK</name>
    <name evidence="9" type="ORF">SAMN02745248_00614</name>
</gene>
<keyword evidence="3 8" id="KW-0418">Kinase</keyword>
<keyword evidence="5 8" id="KW-0521">NADP</keyword>